<keyword evidence="1" id="KW-0812">Transmembrane</keyword>
<dbReference type="STRING" id="1192034.CAP_8303"/>
<organism evidence="2 3">
    <name type="scientific">Chondromyces apiculatus DSM 436</name>
    <dbReference type="NCBI Taxonomy" id="1192034"/>
    <lineage>
        <taxon>Bacteria</taxon>
        <taxon>Pseudomonadati</taxon>
        <taxon>Myxococcota</taxon>
        <taxon>Polyangia</taxon>
        <taxon>Polyangiales</taxon>
        <taxon>Polyangiaceae</taxon>
        <taxon>Chondromyces</taxon>
    </lineage>
</organism>
<evidence type="ECO:0000313" key="3">
    <source>
        <dbReference type="Proteomes" id="UP000019678"/>
    </source>
</evidence>
<comment type="caution">
    <text evidence="2">The sequence shown here is derived from an EMBL/GenBank/DDBJ whole genome shotgun (WGS) entry which is preliminary data.</text>
</comment>
<keyword evidence="1" id="KW-1133">Transmembrane helix</keyword>
<evidence type="ECO:0000256" key="1">
    <source>
        <dbReference type="SAM" id="Phobius"/>
    </source>
</evidence>
<dbReference type="AlphaFoldDB" id="A0A017SXX9"/>
<dbReference type="RefSeq" id="WP_044249351.1">
    <property type="nucleotide sequence ID" value="NZ_ASRX01000081.1"/>
</dbReference>
<feature type="transmembrane region" description="Helical" evidence="1">
    <location>
        <begin position="249"/>
        <end position="268"/>
    </location>
</feature>
<reference evidence="2 3" key="1">
    <citation type="submission" date="2013-05" db="EMBL/GenBank/DDBJ databases">
        <title>Genome assembly of Chondromyces apiculatus DSM 436.</title>
        <authorList>
            <person name="Sharma G."/>
            <person name="Khatri I."/>
            <person name="Kaur C."/>
            <person name="Mayilraj S."/>
            <person name="Subramanian S."/>
        </authorList>
    </citation>
    <scope>NUCLEOTIDE SEQUENCE [LARGE SCALE GENOMIC DNA]</scope>
    <source>
        <strain evidence="2 3">DSM 436</strain>
    </source>
</reference>
<name>A0A017SXX9_9BACT</name>
<feature type="transmembrane region" description="Helical" evidence="1">
    <location>
        <begin position="50"/>
        <end position="73"/>
    </location>
</feature>
<keyword evidence="3" id="KW-1185">Reference proteome</keyword>
<dbReference type="EMBL" id="ASRX01000081">
    <property type="protein sequence ID" value="EYF01470.1"/>
    <property type="molecule type" value="Genomic_DNA"/>
</dbReference>
<dbReference type="Proteomes" id="UP000019678">
    <property type="component" value="Unassembled WGS sequence"/>
</dbReference>
<gene>
    <name evidence="2" type="ORF">CAP_8303</name>
</gene>
<keyword evidence="1" id="KW-0472">Membrane</keyword>
<dbReference type="OrthoDB" id="5519390at2"/>
<protein>
    <submittedName>
        <fullName evidence="2">Uncharacterized protein</fullName>
    </submittedName>
</protein>
<feature type="transmembrane region" description="Helical" evidence="1">
    <location>
        <begin position="7"/>
        <end position="30"/>
    </location>
</feature>
<evidence type="ECO:0000313" key="2">
    <source>
        <dbReference type="EMBL" id="EYF01470.1"/>
    </source>
</evidence>
<sequence>MLWAIEVAFLVILFFAVGLMALVVMCLPGFAVCVLCTEWVLKVPGGEPFFFTAFGGLFIGTYMVIASVLCGSLSRRPSRAVARLAPQRVGASHPGDRIAVTGYLVDGRSMPPDRCSDPDDWVTDVTCAPTPAEGAAAPPEDDGTIGFPLVIQDADGTLLRIEHWDGTPTPPVPSGVGVWKGFRYRRGAAMFVLGELQRIERAGGYRGEAIAFRLCRGTAAGRNVLSFAVRSGTQADLVRELESDETSPAWALASLALLALGAVSILLAQP</sequence>
<proteinExistence type="predicted"/>
<accession>A0A017SXX9</accession>